<feature type="binding site" evidence="1">
    <location>
        <begin position="108"/>
        <end position="109"/>
    </location>
    <ligand>
        <name>S-adenosyl-L-methionine</name>
        <dbReference type="ChEBI" id="CHEBI:59789"/>
    </ligand>
</feature>
<dbReference type="SUPFAM" id="SSF53335">
    <property type="entry name" value="S-adenosyl-L-methionine-dependent methyltransferases"/>
    <property type="match status" value="1"/>
</dbReference>
<dbReference type="AlphaFoldDB" id="A0A934I6Y5"/>
<name>A0A934I6Y5_9CORY</name>
<feature type="binding site" evidence="1">
    <location>
        <position position="73"/>
    </location>
    <ligand>
        <name>S-adenosyl-L-methionine</name>
        <dbReference type="ChEBI" id="CHEBI:59789"/>
    </ligand>
</feature>
<reference evidence="3" key="1">
    <citation type="submission" date="2020-12" db="EMBL/GenBank/DDBJ databases">
        <title>Genome public.</title>
        <authorList>
            <person name="Sun Q."/>
        </authorList>
    </citation>
    <scope>NUCLEOTIDE SEQUENCE</scope>
    <source>
        <strain evidence="3">CCM 8863</strain>
    </source>
</reference>
<evidence type="ECO:0000259" key="2">
    <source>
        <dbReference type="Pfam" id="PF08241"/>
    </source>
</evidence>
<dbReference type="Pfam" id="PF08241">
    <property type="entry name" value="Methyltransf_11"/>
    <property type="match status" value="1"/>
</dbReference>
<feature type="binding site" evidence="1">
    <location>
        <position position="196"/>
    </location>
    <ligand>
        <name>S-adenosyl-L-methionine</name>
        <dbReference type="ChEBI" id="CHEBI:59789"/>
    </ligand>
</feature>
<dbReference type="RefSeq" id="WP_198737429.1">
    <property type="nucleotide sequence ID" value="NZ_JAEIOS010000009.1"/>
</dbReference>
<accession>A0A934I6Y5</accession>
<dbReference type="PIRSF" id="PIRSF018249">
    <property type="entry name" value="MyrA_prd"/>
    <property type="match status" value="1"/>
</dbReference>
<dbReference type="InterPro" id="IPR029063">
    <property type="entry name" value="SAM-dependent_MTases_sf"/>
</dbReference>
<evidence type="ECO:0000256" key="1">
    <source>
        <dbReference type="PIRSR" id="PIRSR018249-2"/>
    </source>
</evidence>
<feature type="domain" description="Methyltransferase type 11" evidence="2">
    <location>
        <begin position="103"/>
        <end position="189"/>
    </location>
</feature>
<dbReference type="InterPro" id="IPR016718">
    <property type="entry name" value="rRNA_m1G-MeTrfase_A_prd"/>
</dbReference>
<gene>
    <name evidence="3" type="ORF">JDV75_01195</name>
</gene>
<dbReference type="GO" id="GO:0008757">
    <property type="term" value="F:S-adenosylmethionine-dependent methyltransferase activity"/>
    <property type="evidence" value="ECO:0007669"/>
    <property type="project" value="InterPro"/>
</dbReference>
<dbReference type="Gene3D" id="3.40.50.150">
    <property type="entry name" value="Vaccinia Virus protein VP39"/>
    <property type="match status" value="1"/>
</dbReference>
<sequence length="288" mass="30638">MLTDISDVLADPVDGSPLSLDSCGSRLGSASGRQYDIAGSGYATLTIDEVHADRADDDSMVTARETFLSRGHYAPFVEAVTGAVQLALDDAGVDDDAHPVICEIGAGTGYYLSHTLDDVEGARGVGIDLSVPAAERLTACHPRVGAVVADARHRLPLRDSSVDVVTVVFAPSNPEEFARVLKPGGQVVVLTAEAGHLTELREPLGILDVPEGQAHQVVEQSSDWFDPVGEPELVEFTMRLDQESIATQTGMSPSARHIPSDLLAERAARLPEHMTLTARATVTRLQVR</sequence>
<dbReference type="EMBL" id="JAEIOS010000009">
    <property type="protein sequence ID" value="MBI8988383.1"/>
    <property type="molecule type" value="Genomic_DNA"/>
</dbReference>
<keyword evidence="4" id="KW-1185">Reference proteome</keyword>
<comment type="caution">
    <text evidence="3">The sequence shown here is derived from an EMBL/GenBank/DDBJ whole genome shotgun (WGS) entry which is preliminary data.</text>
</comment>
<keyword evidence="1" id="KW-0949">S-adenosyl-L-methionine</keyword>
<dbReference type="InterPro" id="IPR013216">
    <property type="entry name" value="Methyltransf_11"/>
</dbReference>
<keyword evidence="3" id="KW-0489">Methyltransferase</keyword>
<protein>
    <submittedName>
        <fullName evidence="3">Methyltransferase domain-containing protein</fullName>
    </submittedName>
</protein>
<proteinExistence type="predicted"/>
<evidence type="ECO:0000313" key="3">
    <source>
        <dbReference type="EMBL" id="MBI8988383.1"/>
    </source>
</evidence>
<dbReference type="Proteomes" id="UP000645966">
    <property type="component" value="Unassembled WGS sequence"/>
</dbReference>
<dbReference type="GO" id="GO:0032259">
    <property type="term" value="P:methylation"/>
    <property type="evidence" value="ECO:0007669"/>
    <property type="project" value="UniProtKB-KW"/>
</dbReference>
<keyword evidence="3" id="KW-0808">Transferase</keyword>
<dbReference type="CDD" id="cd02440">
    <property type="entry name" value="AdoMet_MTases"/>
    <property type="match status" value="1"/>
</dbReference>
<evidence type="ECO:0000313" key="4">
    <source>
        <dbReference type="Proteomes" id="UP000645966"/>
    </source>
</evidence>
<organism evidence="3 4">
    <name type="scientific">Corynebacterium meridianum</name>
    <dbReference type="NCBI Taxonomy" id="2765363"/>
    <lineage>
        <taxon>Bacteria</taxon>
        <taxon>Bacillati</taxon>
        <taxon>Actinomycetota</taxon>
        <taxon>Actinomycetes</taxon>
        <taxon>Mycobacteriales</taxon>
        <taxon>Corynebacteriaceae</taxon>
        <taxon>Corynebacterium</taxon>
    </lineage>
</organism>